<gene>
    <name evidence="2" type="ORF">NDU88_002714</name>
</gene>
<keyword evidence="3" id="KW-1185">Reference proteome</keyword>
<protein>
    <recommendedName>
        <fullName evidence="4">High mobility group nucleosome-binding domain-containing protein 3</fullName>
    </recommendedName>
</protein>
<evidence type="ECO:0008006" key="4">
    <source>
        <dbReference type="Google" id="ProtNLM"/>
    </source>
</evidence>
<evidence type="ECO:0000256" key="1">
    <source>
        <dbReference type="SAM" id="MobiDB-lite"/>
    </source>
</evidence>
<dbReference type="Proteomes" id="UP001066276">
    <property type="component" value="Chromosome 3_2"/>
</dbReference>
<comment type="caution">
    <text evidence="2">The sequence shown here is derived from an EMBL/GenBank/DDBJ whole genome shotgun (WGS) entry which is preliminary data.</text>
</comment>
<evidence type="ECO:0000313" key="2">
    <source>
        <dbReference type="EMBL" id="KAJ1177459.1"/>
    </source>
</evidence>
<dbReference type="AlphaFoldDB" id="A0AAV7TNE4"/>
<dbReference type="EMBL" id="JANPWB010000006">
    <property type="protein sequence ID" value="KAJ1177459.1"/>
    <property type="molecule type" value="Genomic_DNA"/>
</dbReference>
<accession>A0AAV7TNE4</accession>
<evidence type="ECO:0000313" key="3">
    <source>
        <dbReference type="Proteomes" id="UP001066276"/>
    </source>
</evidence>
<feature type="region of interest" description="Disordered" evidence="1">
    <location>
        <begin position="1"/>
        <end position="69"/>
    </location>
</feature>
<sequence>MKGKTMAKKTLAKNNKPAAKKPASATRKPKKAQEEPEEGEETKSSKMSQETQGCPGPRKLPRVQQKPSL</sequence>
<reference evidence="2" key="1">
    <citation type="journal article" date="2022" name="bioRxiv">
        <title>Sequencing and chromosome-scale assembly of the giantPleurodeles waltlgenome.</title>
        <authorList>
            <person name="Brown T."/>
            <person name="Elewa A."/>
            <person name="Iarovenko S."/>
            <person name="Subramanian E."/>
            <person name="Araus A.J."/>
            <person name="Petzold A."/>
            <person name="Susuki M."/>
            <person name="Suzuki K.-i.T."/>
            <person name="Hayashi T."/>
            <person name="Toyoda A."/>
            <person name="Oliveira C."/>
            <person name="Osipova E."/>
            <person name="Leigh N.D."/>
            <person name="Simon A."/>
            <person name="Yun M.H."/>
        </authorList>
    </citation>
    <scope>NUCLEOTIDE SEQUENCE</scope>
    <source>
        <strain evidence="2">20211129_DDA</strain>
        <tissue evidence="2">Liver</tissue>
    </source>
</reference>
<feature type="compositionally biased region" description="Basic residues" evidence="1">
    <location>
        <begin position="1"/>
        <end position="11"/>
    </location>
</feature>
<name>A0AAV7TNE4_PLEWA</name>
<proteinExistence type="predicted"/>
<feature type="compositionally biased region" description="Low complexity" evidence="1">
    <location>
        <begin position="12"/>
        <end position="26"/>
    </location>
</feature>
<organism evidence="2 3">
    <name type="scientific">Pleurodeles waltl</name>
    <name type="common">Iberian ribbed newt</name>
    <dbReference type="NCBI Taxonomy" id="8319"/>
    <lineage>
        <taxon>Eukaryota</taxon>
        <taxon>Metazoa</taxon>
        <taxon>Chordata</taxon>
        <taxon>Craniata</taxon>
        <taxon>Vertebrata</taxon>
        <taxon>Euteleostomi</taxon>
        <taxon>Amphibia</taxon>
        <taxon>Batrachia</taxon>
        <taxon>Caudata</taxon>
        <taxon>Salamandroidea</taxon>
        <taxon>Salamandridae</taxon>
        <taxon>Pleurodelinae</taxon>
        <taxon>Pleurodeles</taxon>
    </lineage>
</organism>